<feature type="domain" description="Nudix hydrolase" evidence="4">
    <location>
        <begin position="3"/>
        <end position="132"/>
    </location>
</feature>
<evidence type="ECO:0000256" key="1">
    <source>
        <dbReference type="ARBA" id="ARBA00001946"/>
    </source>
</evidence>
<dbReference type="Pfam" id="PF00293">
    <property type="entry name" value="NUDIX"/>
    <property type="match status" value="1"/>
</dbReference>
<dbReference type="InterPro" id="IPR020476">
    <property type="entry name" value="Nudix_hydrolase"/>
</dbReference>
<dbReference type="InterPro" id="IPR000086">
    <property type="entry name" value="NUDIX_hydrolase_dom"/>
</dbReference>
<dbReference type="PROSITE" id="PS51462">
    <property type="entry name" value="NUDIX"/>
    <property type="match status" value="1"/>
</dbReference>
<dbReference type="AlphaFoldDB" id="A0A933DT95"/>
<evidence type="ECO:0000259" key="4">
    <source>
        <dbReference type="PROSITE" id="PS51462"/>
    </source>
</evidence>
<reference evidence="5" key="1">
    <citation type="submission" date="2020-07" db="EMBL/GenBank/DDBJ databases">
        <title>Huge and variable diversity of episymbiotic CPR bacteria and DPANN archaea in groundwater ecosystems.</title>
        <authorList>
            <person name="He C.Y."/>
            <person name="Keren R."/>
            <person name="Whittaker M."/>
            <person name="Farag I.F."/>
            <person name="Doudna J."/>
            <person name="Cate J.H.D."/>
            <person name="Banfield J.F."/>
        </authorList>
    </citation>
    <scope>NUCLEOTIDE SEQUENCE</scope>
    <source>
        <strain evidence="5">NC_groundwater_1226_Ag_S-0.1um_59_124</strain>
    </source>
</reference>
<comment type="similarity">
    <text evidence="3">Belongs to the Nudix hydrolase family.</text>
</comment>
<dbReference type="Proteomes" id="UP000704960">
    <property type="component" value="Unassembled WGS sequence"/>
</dbReference>
<dbReference type="Gene3D" id="3.90.79.10">
    <property type="entry name" value="Nucleoside Triphosphate Pyrophosphohydrolase"/>
    <property type="match status" value="1"/>
</dbReference>
<dbReference type="PANTHER" id="PTHR43046:SF14">
    <property type="entry name" value="MUTT_NUDIX FAMILY PROTEIN"/>
    <property type="match status" value="1"/>
</dbReference>
<keyword evidence="2 3" id="KW-0378">Hydrolase</keyword>
<dbReference type="PRINTS" id="PR00502">
    <property type="entry name" value="NUDIXFAMILY"/>
</dbReference>
<gene>
    <name evidence="5" type="ORF">HY474_02355</name>
</gene>
<evidence type="ECO:0000313" key="5">
    <source>
        <dbReference type="EMBL" id="MBI4132449.1"/>
    </source>
</evidence>
<dbReference type="InterPro" id="IPR020084">
    <property type="entry name" value="NUDIX_hydrolase_CS"/>
</dbReference>
<dbReference type="InterPro" id="IPR015797">
    <property type="entry name" value="NUDIX_hydrolase-like_dom_sf"/>
</dbReference>
<proteinExistence type="inferred from homology"/>
<dbReference type="PROSITE" id="PS00893">
    <property type="entry name" value="NUDIX_BOX"/>
    <property type="match status" value="1"/>
</dbReference>
<protein>
    <submittedName>
        <fullName evidence="5">NUDIX hydrolase</fullName>
    </submittedName>
</protein>
<dbReference type="GO" id="GO:0016787">
    <property type="term" value="F:hydrolase activity"/>
    <property type="evidence" value="ECO:0007669"/>
    <property type="project" value="UniProtKB-KW"/>
</dbReference>
<comment type="caution">
    <text evidence="5">The sequence shown here is derived from an EMBL/GenBank/DDBJ whole genome shotgun (WGS) entry which is preliminary data.</text>
</comment>
<sequence length="133" mass="15243">MQKIYVAQKAVILDSEGKLLTIRRSQTHRIDPGGWDLPGGDLEFGEDPMVGIIREVREETGLSEVHNLAPYDVEGHVAVNQEYWVTIAYRGNSGENKVTLSNEHDDFQWVTMSEFIKLKSSPKLRRFIQKLWS</sequence>
<dbReference type="SUPFAM" id="SSF55811">
    <property type="entry name" value="Nudix"/>
    <property type="match status" value="1"/>
</dbReference>
<accession>A0A933DT95</accession>
<dbReference type="PANTHER" id="PTHR43046">
    <property type="entry name" value="GDP-MANNOSE MANNOSYL HYDROLASE"/>
    <property type="match status" value="1"/>
</dbReference>
<name>A0A933DT95_9BACT</name>
<organism evidence="5 6">
    <name type="scientific">Candidatus Sungiibacteriota bacterium</name>
    <dbReference type="NCBI Taxonomy" id="2750080"/>
    <lineage>
        <taxon>Bacteria</taxon>
        <taxon>Candidatus Sungiibacteriota</taxon>
    </lineage>
</organism>
<dbReference type="EMBL" id="JACQMJ010000008">
    <property type="protein sequence ID" value="MBI4132449.1"/>
    <property type="molecule type" value="Genomic_DNA"/>
</dbReference>
<evidence type="ECO:0000256" key="3">
    <source>
        <dbReference type="RuleBase" id="RU003476"/>
    </source>
</evidence>
<comment type="cofactor">
    <cofactor evidence="1">
        <name>Mg(2+)</name>
        <dbReference type="ChEBI" id="CHEBI:18420"/>
    </cofactor>
</comment>
<evidence type="ECO:0000313" key="6">
    <source>
        <dbReference type="Proteomes" id="UP000704960"/>
    </source>
</evidence>
<evidence type="ECO:0000256" key="2">
    <source>
        <dbReference type="ARBA" id="ARBA00022801"/>
    </source>
</evidence>